<dbReference type="PANTHER" id="PTHR33121">
    <property type="entry name" value="CYCLIC DI-GMP PHOSPHODIESTERASE PDEF"/>
    <property type="match status" value="1"/>
</dbReference>
<sequence>MKQLSDYKVLVLDDHALQCLHLRDLLQHAGFGRVDTVDSASEALDRIRAEGHHLVVMDISMPGMDGVQFIHELARLNLRPILAVVTACSRRMANSVGLMAKENGFSLLGAFVKPVTGEQIAGLAERLQQRVPPQAAGASADPADNRHLLDRDSIESALRDGSIQAWFQPKKSLASGAIVGAEALVRWKHRGLGLMLPGSFLRTLRQYGLDHELLTRMLADSLTAYRAWRQRGFRVPVSINLPVSLLDRPQLPDELYEQVALGGIPAEDVTFELLEDDMTVTPGNYYMGASRLRLKGFGLSQDDFGKGYSSMYSLISTPFTELKIDRAFVHGVTRDEVRAAALVASVQLGRQLGLQVTAEGVETMEDLQFLRRIGCDCVQGFLISAAVDLAAFNELLANEPRHGEPRPSVPREPAAGRRRGVNGQQGLCGDPFRVNRP</sequence>
<dbReference type="GO" id="GO:0000160">
    <property type="term" value="P:phosphorelay signal transduction system"/>
    <property type="evidence" value="ECO:0007669"/>
    <property type="project" value="InterPro"/>
</dbReference>
<dbReference type="PANTHER" id="PTHR33121:SF79">
    <property type="entry name" value="CYCLIC DI-GMP PHOSPHODIESTERASE PDED-RELATED"/>
    <property type="match status" value="1"/>
</dbReference>
<gene>
    <name evidence="5" type="primary">rcsC_14</name>
    <name evidence="5" type="ORF">LMG26788_04097</name>
</gene>
<dbReference type="Gene3D" id="3.20.20.450">
    <property type="entry name" value="EAL domain"/>
    <property type="match status" value="1"/>
</dbReference>
<dbReference type="AlphaFoldDB" id="A0A6S7E841"/>
<evidence type="ECO:0000313" key="6">
    <source>
        <dbReference type="Proteomes" id="UP000494203"/>
    </source>
</evidence>
<keyword evidence="6" id="KW-1185">Reference proteome</keyword>
<evidence type="ECO:0000259" key="3">
    <source>
        <dbReference type="PROSITE" id="PS50110"/>
    </source>
</evidence>
<keyword evidence="5" id="KW-0808">Transferase</keyword>
<dbReference type="Gene3D" id="3.40.50.2300">
    <property type="match status" value="1"/>
</dbReference>
<dbReference type="InterPro" id="IPR011006">
    <property type="entry name" value="CheY-like_superfamily"/>
</dbReference>
<feature type="domain" description="Response regulatory" evidence="3">
    <location>
        <begin position="8"/>
        <end position="128"/>
    </location>
</feature>
<name>A0A6S7E841_9BURK</name>
<organism evidence="5 6">
    <name type="scientific">Achromobacter pulmonis</name>
    <dbReference type="NCBI Taxonomy" id="1389932"/>
    <lineage>
        <taxon>Bacteria</taxon>
        <taxon>Pseudomonadati</taxon>
        <taxon>Pseudomonadota</taxon>
        <taxon>Betaproteobacteria</taxon>
        <taxon>Burkholderiales</taxon>
        <taxon>Alcaligenaceae</taxon>
        <taxon>Achromobacter</taxon>
    </lineage>
</organism>
<dbReference type="PROSITE" id="PS50110">
    <property type="entry name" value="RESPONSE_REGULATORY"/>
    <property type="match status" value="1"/>
</dbReference>
<reference evidence="5 6" key="1">
    <citation type="submission" date="2020-04" db="EMBL/GenBank/DDBJ databases">
        <authorList>
            <person name="De Canck E."/>
        </authorList>
    </citation>
    <scope>NUCLEOTIDE SEQUENCE [LARGE SCALE GENOMIC DNA]</scope>
    <source>
        <strain evidence="5 6">LMG 26788</strain>
    </source>
</reference>
<evidence type="ECO:0000259" key="4">
    <source>
        <dbReference type="PROSITE" id="PS50883"/>
    </source>
</evidence>
<keyword evidence="5" id="KW-0418">Kinase</keyword>
<feature type="region of interest" description="Disordered" evidence="2">
    <location>
        <begin position="399"/>
        <end position="437"/>
    </location>
</feature>
<dbReference type="EMBL" id="CADIKZ010000011">
    <property type="protein sequence ID" value="CAB3897362.1"/>
    <property type="molecule type" value="Genomic_DNA"/>
</dbReference>
<dbReference type="SMART" id="SM00448">
    <property type="entry name" value="REC"/>
    <property type="match status" value="1"/>
</dbReference>
<evidence type="ECO:0000313" key="5">
    <source>
        <dbReference type="EMBL" id="CAB3897362.1"/>
    </source>
</evidence>
<evidence type="ECO:0000256" key="1">
    <source>
        <dbReference type="PROSITE-ProRule" id="PRU00169"/>
    </source>
</evidence>
<keyword evidence="1" id="KW-0597">Phosphoprotein</keyword>
<feature type="domain" description="EAL" evidence="4">
    <location>
        <begin position="147"/>
        <end position="400"/>
    </location>
</feature>
<dbReference type="EC" id="2.7.13.3" evidence="5"/>
<dbReference type="SUPFAM" id="SSF52172">
    <property type="entry name" value="CheY-like"/>
    <property type="match status" value="1"/>
</dbReference>
<dbReference type="RefSeq" id="WP_175141537.1">
    <property type="nucleotide sequence ID" value="NZ_CADIKZ010000011.1"/>
</dbReference>
<dbReference type="PROSITE" id="PS50883">
    <property type="entry name" value="EAL"/>
    <property type="match status" value="1"/>
</dbReference>
<dbReference type="GO" id="GO:0071111">
    <property type="term" value="F:cyclic-guanylate-specific phosphodiesterase activity"/>
    <property type="evidence" value="ECO:0007669"/>
    <property type="project" value="InterPro"/>
</dbReference>
<proteinExistence type="predicted"/>
<dbReference type="Pfam" id="PF00072">
    <property type="entry name" value="Response_reg"/>
    <property type="match status" value="1"/>
</dbReference>
<dbReference type="Pfam" id="PF00563">
    <property type="entry name" value="EAL"/>
    <property type="match status" value="1"/>
</dbReference>
<dbReference type="GO" id="GO:0004673">
    <property type="term" value="F:protein histidine kinase activity"/>
    <property type="evidence" value="ECO:0007669"/>
    <property type="project" value="UniProtKB-EC"/>
</dbReference>
<evidence type="ECO:0000256" key="2">
    <source>
        <dbReference type="SAM" id="MobiDB-lite"/>
    </source>
</evidence>
<dbReference type="CDD" id="cd17546">
    <property type="entry name" value="REC_hyHK_CKI1_RcsC-like"/>
    <property type="match status" value="1"/>
</dbReference>
<dbReference type="InterPro" id="IPR050706">
    <property type="entry name" value="Cyclic-di-GMP_PDE-like"/>
</dbReference>
<dbReference type="SMART" id="SM00052">
    <property type="entry name" value="EAL"/>
    <property type="match status" value="1"/>
</dbReference>
<dbReference type="InterPro" id="IPR001789">
    <property type="entry name" value="Sig_transdc_resp-reg_receiver"/>
</dbReference>
<dbReference type="SUPFAM" id="SSF141868">
    <property type="entry name" value="EAL domain-like"/>
    <property type="match status" value="1"/>
</dbReference>
<dbReference type="InterPro" id="IPR035919">
    <property type="entry name" value="EAL_sf"/>
</dbReference>
<protein>
    <submittedName>
        <fullName evidence="5">Sensor histidine kinase RcsC</fullName>
        <ecNumber evidence="5">2.7.13.3</ecNumber>
    </submittedName>
</protein>
<dbReference type="CDD" id="cd01948">
    <property type="entry name" value="EAL"/>
    <property type="match status" value="1"/>
</dbReference>
<feature type="modified residue" description="4-aspartylphosphate" evidence="1">
    <location>
        <position position="58"/>
    </location>
</feature>
<dbReference type="Proteomes" id="UP000494203">
    <property type="component" value="Unassembled WGS sequence"/>
</dbReference>
<dbReference type="InterPro" id="IPR001633">
    <property type="entry name" value="EAL_dom"/>
</dbReference>
<accession>A0A6S7E841</accession>